<dbReference type="InterPro" id="IPR004026">
    <property type="entry name" value="Ada_DNA_repair_Zn-bd"/>
</dbReference>
<dbReference type="SMART" id="SM00342">
    <property type="entry name" value="HTH_ARAC"/>
    <property type="match status" value="1"/>
</dbReference>
<evidence type="ECO:0000256" key="2">
    <source>
        <dbReference type="ARBA" id="ARBA00001947"/>
    </source>
</evidence>
<dbReference type="InterPro" id="IPR036388">
    <property type="entry name" value="WH-like_DNA-bd_sf"/>
</dbReference>
<keyword evidence="19" id="KW-1185">Reference proteome</keyword>
<protein>
    <recommendedName>
        <fullName evidence="4">methylated-DNA--[protein]-cysteine S-methyltransferase</fullName>
        <ecNumber evidence="4">2.1.1.63</ecNumber>
    </recommendedName>
</protein>
<evidence type="ECO:0000256" key="7">
    <source>
        <dbReference type="ARBA" id="ARBA00022723"/>
    </source>
</evidence>
<keyword evidence="8" id="KW-0227">DNA damage</keyword>
<evidence type="ECO:0000256" key="15">
    <source>
        <dbReference type="ARBA" id="ARBA00049348"/>
    </source>
</evidence>
<dbReference type="InterPro" id="IPR036631">
    <property type="entry name" value="MGMT_N_sf"/>
</dbReference>
<evidence type="ECO:0000256" key="12">
    <source>
        <dbReference type="ARBA" id="ARBA00023159"/>
    </source>
</evidence>
<dbReference type="Gene3D" id="1.10.10.60">
    <property type="entry name" value="Homeodomain-like"/>
    <property type="match status" value="1"/>
</dbReference>
<dbReference type="NCBIfam" id="NF011964">
    <property type="entry name" value="PRK15435.1"/>
    <property type="match status" value="1"/>
</dbReference>
<keyword evidence="6 18" id="KW-0808">Transferase</keyword>
<dbReference type="GO" id="GO:0006281">
    <property type="term" value="P:DNA repair"/>
    <property type="evidence" value="ECO:0007669"/>
    <property type="project" value="UniProtKB-KW"/>
</dbReference>
<feature type="region of interest" description="Disordered" evidence="16">
    <location>
        <begin position="372"/>
        <end position="410"/>
    </location>
</feature>
<dbReference type="PANTHER" id="PTHR10815">
    <property type="entry name" value="METHYLATED-DNA--PROTEIN-CYSTEINE METHYLTRANSFERASE"/>
    <property type="match status" value="1"/>
</dbReference>
<feature type="compositionally biased region" description="Basic and acidic residues" evidence="16">
    <location>
        <begin position="372"/>
        <end position="384"/>
    </location>
</feature>
<evidence type="ECO:0000256" key="3">
    <source>
        <dbReference type="ARBA" id="ARBA00008711"/>
    </source>
</evidence>
<dbReference type="InterPro" id="IPR036217">
    <property type="entry name" value="MethylDNA_cys_MeTrfase_DNAb"/>
</dbReference>
<dbReference type="SUPFAM" id="SSF53155">
    <property type="entry name" value="Methylated DNA-protein cysteine methyltransferase domain"/>
    <property type="match status" value="1"/>
</dbReference>
<dbReference type="NCBIfam" id="TIGR00589">
    <property type="entry name" value="ogt"/>
    <property type="match status" value="1"/>
</dbReference>
<dbReference type="SUPFAM" id="SSF46689">
    <property type="entry name" value="Homeodomain-like"/>
    <property type="match status" value="1"/>
</dbReference>
<name>A0A4R2GKU1_9HYPH</name>
<dbReference type="PROSITE" id="PS01124">
    <property type="entry name" value="HTH_ARAC_FAMILY_2"/>
    <property type="match status" value="1"/>
</dbReference>
<dbReference type="EMBL" id="SLWL01000017">
    <property type="protein sequence ID" value="TCO09497.1"/>
    <property type="molecule type" value="Genomic_DNA"/>
</dbReference>
<comment type="catalytic activity">
    <reaction evidence="1">
        <text>a 4-O-methyl-thymidine in DNA + L-cysteinyl-[protein] = a thymidine in DNA + S-methyl-L-cysteinyl-[protein]</text>
        <dbReference type="Rhea" id="RHEA:53428"/>
        <dbReference type="Rhea" id="RHEA-COMP:10131"/>
        <dbReference type="Rhea" id="RHEA-COMP:10132"/>
        <dbReference type="Rhea" id="RHEA-COMP:13555"/>
        <dbReference type="Rhea" id="RHEA-COMP:13556"/>
        <dbReference type="ChEBI" id="CHEBI:29950"/>
        <dbReference type="ChEBI" id="CHEBI:82612"/>
        <dbReference type="ChEBI" id="CHEBI:137386"/>
        <dbReference type="ChEBI" id="CHEBI:137387"/>
        <dbReference type="EC" id="2.1.1.63"/>
    </reaction>
</comment>
<evidence type="ECO:0000256" key="16">
    <source>
        <dbReference type="SAM" id="MobiDB-lite"/>
    </source>
</evidence>
<evidence type="ECO:0000256" key="13">
    <source>
        <dbReference type="ARBA" id="ARBA00023163"/>
    </source>
</evidence>
<evidence type="ECO:0000256" key="6">
    <source>
        <dbReference type="ARBA" id="ARBA00022679"/>
    </source>
</evidence>
<dbReference type="InterPro" id="IPR018060">
    <property type="entry name" value="HTH_AraC"/>
</dbReference>
<evidence type="ECO:0000256" key="10">
    <source>
        <dbReference type="ARBA" id="ARBA00023015"/>
    </source>
</evidence>
<dbReference type="Gene3D" id="3.40.10.10">
    <property type="entry name" value="DNA Methylphosphotriester Repair Domain"/>
    <property type="match status" value="1"/>
</dbReference>
<reference evidence="18 19" key="1">
    <citation type="submission" date="2019-03" db="EMBL/GenBank/DDBJ databases">
        <title>Genomic Encyclopedia of Type Strains, Phase IV (KMG-IV): sequencing the most valuable type-strain genomes for metagenomic binning, comparative biology and taxonomic classification.</title>
        <authorList>
            <person name="Goeker M."/>
        </authorList>
    </citation>
    <scope>NUCLEOTIDE SEQUENCE [LARGE SCALE GENOMIC DNA]</scope>
    <source>
        <strain evidence="18 19">DSM 22958</strain>
    </source>
</reference>
<dbReference type="Proteomes" id="UP000294881">
    <property type="component" value="Unassembled WGS sequence"/>
</dbReference>
<comment type="cofactor">
    <cofactor evidence="2">
        <name>Zn(2+)</name>
        <dbReference type="ChEBI" id="CHEBI:29105"/>
    </cofactor>
</comment>
<organism evidence="18 19">
    <name type="scientific">Camelimonas lactis</name>
    <dbReference type="NCBI Taxonomy" id="659006"/>
    <lineage>
        <taxon>Bacteria</taxon>
        <taxon>Pseudomonadati</taxon>
        <taxon>Pseudomonadota</taxon>
        <taxon>Alphaproteobacteria</taxon>
        <taxon>Hyphomicrobiales</taxon>
        <taxon>Chelatococcaceae</taxon>
        <taxon>Camelimonas</taxon>
    </lineage>
</organism>
<evidence type="ECO:0000256" key="4">
    <source>
        <dbReference type="ARBA" id="ARBA00011918"/>
    </source>
</evidence>
<dbReference type="InterPro" id="IPR009057">
    <property type="entry name" value="Homeodomain-like_sf"/>
</dbReference>
<dbReference type="PANTHER" id="PTHR10815:SF14">
    <property type="entry name" value="BIFUNCTIONAL TRANSCRIPTIONAL ACTIVATOR_DNA REPAIR ENZYME ADA"/>
    <property type="match status" value="1"/>
</dbReference>
<evidence type="ECO:0000256" key="5">
    <source>
        <dbReference type="ARBA" id="ARBA00022603"/>
    </source>
</evidence>
<dbReference type="SUPFAM" id="SSF46767">
    <property type="entry name" value="Methylated DNA-protein cysteine methyltransferase, C-terminal domain"/>
    <property type="match status" value="1"/>
</dbReference>
<keyword evidence="10" id="KW-0805">Transcription regulation</keyword>
<dbReference type="GO" id="GO:0003908">
    <property type="term" value="F:methylated-DNA-[protein]-cysteine S-methyltransferase activity"/>
    <property type="evidence" value="ECO:0007669"/>
    <property type="project" value="UniProtKB-EC"/>
</dbReference>
<dbReference type="PROSITE" id="PS00041">
    <property type="entry name" value="HTH_ARAC_FAMILY_1"/>
    <property type="match status" value="1"/>
</dbReference>
<dbReference type="InterPro" id="IPR035451">
    <property type="entry name" value="Ada-like_dom_sf"/>
</dbReference>
<feature type="domain" description="HTH araC/xylS-type" evidence="17">
    <location>
        <begin position="108"/>
        <end position="204"/>
    </location>
</feature>
<evidence type="ECO:0000259" key="17">
    <source>
        <dbReference type="PROSITE" id="PS01124"/>
    </source>
</evidence>
<dbReference type="CDD" id="cd06445">
    <property type="entry name" value="ATase"/>
    <property type="match status" value="1"/>
</dbReference>
<dbReference type="Pfam" id="PF02805">
    <property type="entry name" value="Ada_Zn_binding"/>
    <property type="match status" value="1"/>
</dbReference>
<dbReference type="GO" id="GO:0003700">
    <property type="term" value="F:DNA-binding transcription factor activity"/>
    <property type="evidence" value="ECO:0007669"/>
    <property type="project" value="InterPro"/>
</dbReference>
<keyword evidence="11" id="KW-0238">DNA-binding</keyword>
<dbReference type="GO" id="GO:0008270">
    <property type="term" value="F:zinc ion binding"/>
    <property type="evidence" value="ECO:0007669"/>
    <property type="project" value="InterPro"/>
</dbReference>
<dbReference type="GO" id="GO:0032259">
    <property type="term" value="P:methylation"/>
    <property type="evidence" value="ECO:0007669"/>
    <property type="project" value="UniProtKB-KW"/>
</dbReference>
<keyword evidence="13" id="KW-0804">Transcription</keyword>
<comment type="similarity">
    <text evidence="3">Belongs to the MGMT family.</text>
</comment>
<comment type="catalytic activity">
    <reaction evidence="15">
        <text>a 6-O-methyl-2'-deoxyguanosine in DNA + L-cysteinyl-[protein] = S-methyl-L-cysteinyl-[protein] + a 2'-deoxyguanosine in DNA</text>
        <dbReference type="Rhea" id="RHEA:24000"/>
        <dbReference type="Rhea" id="RHEA-COMP:10131"/>
        <dbReference type="Rhea" id="RHEA-COMP:10132"/>
        <dbReference type="Rhea" id="RHEA-COMP:11367"/>
        <dbReference type="Rhea" id="RHEA-COMP:11368"/>
        <dbReference type="ChEBI" id="CHEBI:29950"/>
        <dbReference type="ChEBI" id="CHEBI:82612"/>
        <dbReference type="ChEBI" id="CHEBI:85445"/>
        <dbReference type="ChEBI" id="CHEBI:85448"/>
        <dbReference type="EC" id="2.1.1.63"/>
    </reaction>
</comment>
<evidence type="ECO:0000256" key="8">
    <source>
        <dbReference type="ARBA" id="ARBA00022763"/>
    </source>
</evidence>
<accession>A0A4R2GKU1</accession>
<comment type="caution">
    <text evidence="18">The sequence shown here is derived from an EMBL/GenBank/DDBJ whole genome shotgun (WGS) entry which is preliminary data.</text>
</comment>
<keyword evidence="12" id="KW-0010">Activator</keyword>
<dbReference type="Pfam" id="PF01035">
    <property type="entry name" value="DNA_binding_1"/>
    <property type="match status" value="1"/>
</dbReference>
<dbReference type="SUPFAM" id="SSF57884">
    <property type="entry name" value="Ada DNA repair protein, N-terminal domain (N-Ada 10)"/>
    <property type="match status" value="1"/>
</dbReference>
<keyword evidence="7" id="KW-0479">Metal-binding</keyword>
<evidence type="ECO:0000256" key="11">
    <source>
        <dbReference type="ARBA" id="ARBA00023125"/>
    </source>
</evidence>
<dbReference type="Pfam" id="PF12833">
    <property type="entry name" value="HTH_18"/>
    <property type="match status" value="1"/>
</dbReference>
<proteinExistence type="inferred from homology"/>
<keyword evidence="5 18" id="KW-0489">Methyltransferase</keyword>
<dbReference type="EC" id="2.1.1.63" evidence="4"/>
<evidence type="ECO:0000256" key="9">
    <source>
        <dbReference type="ARBA" id="ARBA00022833"/>
    </source>
</evidence>
<keyword evidence="14" id="KW-0234">DNA repair</keyword>
<dbReference type="GO" id="GO:0043565">
    <property type="term" value="F:sequence-specific DNA binding"/>
    <property type="evidence" value="ECO:0007669"/>
    <property type="project" value="InterPro"/>
</dbReference>
<dbReference type="Gene3D" id="3.30.160.70">
    <property type="entry name" value="Methylated DNA-protein cysteine methyltransferase domain"/>
    <property type="match status" value="1"/>
</dbReference>
<gene>
    <name evidence="18" type="ORF">EV666_11720</name>
</gene>
<dbReference type="FunFam" id="1.10.10.10:FF:000214">
    <property type="entry name" value="Methylated-DNA--protein-cysteine methyltransferase"/>
    <property type="match status" value="1"/>
</dbReference>
<dbReference type="AlphaFoldDB" id="A0A4R2GKU1"/>
<evidence type="ECO:0000313" key="19">
    <source>
        <dbReference type="Proteomes" id="UP000294881"/>
    </source>
</evidence>
<evidence type="ECO:0000256" key="14">
    <source>
        <dbReference type="ARBA" id="ARBA00023204"/>
    </source>
</evidence>
<dbReference type="InterPro" id="IPR014048">
    <property type="entry name" value="MethylDNA_cys_MeTrfase_DNA-bd"/>
</dbReference>
<dbReference type="InterPro" id="IPR018062">
    <property type="entry name" value="HTH_AraC-typ_CS"/>
</dbReference>
<evidence type="ECO:0000313" key="18">
    <source>
        <dbReference type="EMBL" id="TCO09497.1"/>
    </source>
</evidence>
<keyword evidence="9" id="KW-0862">Zinc</keyword>
<sequence>MATADNGMHAMTDARNIDNARKDIAPATDDARWRAVLARDAAQDGAFVYAVRTTGVYCRPSCPARHARRENVRFFADGPTAEAAGFRPCRRCCPDGPSLAERHAAAIARACRLIAASETPLTVARLAAAVGMSPFAFHRHFKAITGVTPVAWRAGLQAQKMRESLGASGGVTAAIYEAGFGSSSRFYEKSADMLGMTPTAFRKGGKDARIRFCIARCTLGALLVGASDRGVCAISMGDDPEALIRAFQDRFPNALLVGDDPDFGGLVARVVALVENPSTPVDLPLDMRGTAFQQRVWQALRAIPAGETATYAEIARRIGQPSAVRAVAQACGANPVAVATPCHRIIRTDGDVSGYRWGVARKQALLARERAAAEKQAVEEEAAGRETAGGGVAAPASRRQSRAGQGASSP</sequence>
<dbReference type="Gene3D" id="1.10.10.10">
    <property type="entry name" value="Winged helix-like DNA-binding domain superfamily/Winged helix DNA-binding domain"/>
    <property type="match status" value="1"/>
</dbReference>
<evidence type="ECO:0000256" key="1">
    <source>
        <dbReference type="ARBA" id="ARBA00001286"/>
    </source>
</evidence>